<dbReference type="PROSITE" id="PS50082">
    <property type="entry name" value="WD_REPEATS_2"/>
    <property type="match status" value="1"/>
</dbReference>
<dbReference type="GO" id="GO:0043527">
    <property type="term" value="C:tRNA methyltransferase complex"/>
    <property type="evidence" value="ECO:0007669"/>
    <property type="project" value="TreeGrafter"/>
</dbReference>
<feature type="compositionally biased region" description="Basic residues" evidence="8">
    <location>
        <begin position="280"/>
        <end position="290"/>
    </location>
</feature>
<dbReference type="GO" id="GO:0106004">
    <property type="term" value="P:tRNA (guanine-N7)-methylation"/>
    <property type="evidence" value="ECO:0007669"/>
    <property type="project" value="UniProtKB-UniRule"/>
</dbReference>
<dbReference type="GO" id="GO:0005829">
    <property type="term" value="C:cytosol"/>
    <property type="evidence" value="ECO:0007669"/>
    <property type="project" value="TreeGrafter"/>
</dbReference>
<feature type="repeat" description="WD" evidence="7">
    <location>
        <begin position="199"/>
        <end position="241"/>
    </location>
</feature>
<evidence type="ECO:0000256" key="6">
    <source>
        <dbReference type="HAMAP-Rule" id="MF_03056"/>
    </source>
</evidence>
<evidence type="ECO:0000256" key="7">
    <source>
        <dbReference type="PROSITE-ProRule" id="PRU00221"/>
    </source>
</evidence>
<dbReference type="InterPro" id="IPR001680">
    <property type="entry name" value="WD40_rpt"/>
</dbReference>
<evidence type="ECO:0000256" key="4">
    <source>
        <dbReference type="ARBA" id="ARBA00022737"/>
    </source>
</evidence>
<keyword evidence="5 6" id="KW-0539">Nucleus</keyword>
<dbReference type="Pfam" id="PF00400">
    <property type="entry name" value="WD40"/>
    <property type="match status" value="2"/>
</dbReference>
<evidence type="ECO:0000313" key="10">
    <source>
        <dbReference type="Proteomes" id="UP000193067"/>
    </source>
</evidence>
<dbReference type="PANTHER" id="PTHR16288:SF0">
    <property type="entry name" value="TRNA (GUANINE-N(7)-)-METHYLTRANSFERASE NON-CATALYTIC SUBUNIT WDR4"/>
    <property type="match status" value="1"/>
</dbReference>
<evidence type="ECO:0000256" key="5">
    <source>
        <dbReference type="ARBA" id="ARBA00023242"/>
    </source>
</evidence>
<dbReference type="Proteomes" id="UP000193067">
    <property type="component" value="Unassembled WGS sequence"/>
</dbReference>
<comment type="subcellular location">
    <subcellularLocation>
        <location evidence="1 6">Nucleus</location>
    </subcellularLocation>
</comment>
<dbReference type="InterPro" id="IPR015943">
    <property type="entry name" value="WD40/YVTN_repeat-like_dom_sf"/>
</dbReference>
<evidence type="ECO:0000256" key="1">
    <source>
        <dbReference type="ARBA" id="ARBA00004123"/>
    </source>
</evidence>
<comment type="pathway">
    <text evidence="6">tRNA modification; N(7)-methylguanine-tRNA biosynthesis.</text>
</comment>
<keyword evidence="3 6" id="KW-0819">tRNA processing</keyword>
<comment type="function">
    <text evidence="6">Required for the formation of N(7)-methylguanine at position 46 (m7G46) in tRNA. In the complex, it is required to stabilize and induce conformational changes of the catalytic subunit.</text>
</comment>
<keyword evidence="4 6" id="KW-0677">Repeat</keyword>
<dbReference type="HAMAP" id="MF_03056">
    <property type="entry name" value="TRM82"/>
    <property type="match status" value="1"/>
</dbReference>
<dbReference type="InterPro" id="IPR028884">
    <property type="entry name" value="Trm82"/>
</dbReference>
<feature type="region of interest" description="Disordered" evidence="8">
    <location>
        <begin position="125"/>
        <end position="150"/>
    </location>
</feature>
<feature type="compositionally biased region" description="Basic and acidic residues" evidence="8">
    <location>
        <begin position="533"/>
        <end position="564"/>
    </location>
</feature>
<comment type="similarity">
    <text evidence="6">Belongs to the WD repeat TRM82 family.</text>
</comment>
<feature type="region of interest" description="Disordered" evidence="8">
    <location>
        <begin position="533"/>
        <end position="590"/>
    </location>
</feature>
<dbReference type="AlphaFoldDB" id="A0A1Y2IUE7"/>
<keyword evidence="2 6" id="KW-0853">WD repeat</keyword>
<dbReference type="UniPathway" id="UPA00989"/>
<gene>
    <name evidence="9" type="ORF">PYCCODRAFT_1433030</name>
</gene>
<evidence type="ECO:0000313" key="9">
    <source>
        <dbReference type="EMBL" id="OSD04707.1"/>
    </source>
</evidence>
<evidence type="ECO:0000256" key="3">
    <source>
        <dbReference type="ARBA" id="ARBA00022694"/>
    </source>
</evidence>
<feature type="compositionally biased region" description="Basic and acidic residues" evidence="8">
    <location>
        <begin position="291"/>
        <end position="302"/>
    </location>
</feature>
<name>A0A1Y2IUE7_TRAC3</name>
<sequence length="590" mass="64077">MPHFPHTRLVFGDGQVLAVSGQHFHVLNVHTGEVIHSTTNLDKDALEKLNNTGPIRCAAVDSTFSHAITTGDDKKLKVWQVRDELKLLSERDLPKKPTEIGFTRDGQTIVVSDKFGDVFSYPLHPDPTPVSSTSQPGASKRGSLTAHENPSNGTLILGHASMLTSYLLTADEQYIITADRDEHIRVSWFPKGYVIERYCLSHEKFVSALHIPSFKSSVLVSGGGDPMLKVWDWMSGKLVSEIMAFDAVEPYIKVKAPKWRKPWHVGDGGEEDDASESKPKGKGRRRGKGKKGAEEAREHSADVEQQQEGTSKPAEPSADVEMAESRADTPATLQLANEDSEDQRLVFAVQRIQSVDRGEHGQFVLFSAVGASAVFYAHLPADGEKAPASSVRAVDLGKPVIDFTVGHDGCVWVLMDAEWGTNAGSVVGDARRVQILAWQDATLSEAPGNESPLVSALNTKMLVPATPAELKTLDLYSPLVSLPKNVDPEHDPLIRDTLSEVAAVASIDGEGKQLTQRELGRLKKKKALLAKIQEQEQQKQRSREGTTEVEADSGREVKRARSESAVEGAPEAGGGTNTGAETRDVEMGAS</sequence>
<dbReference type="STRING" id="1353009.A0A1Y2IUE7"/>
<dbReference type="GO" id="GO:0005634">
    <property type="term" value="C:nucleus"/>
    <property type="evidence" value="ECO:0007669"/>
    <property type="project" value="UniProtKB-SubCell"/>
</dbReference>
<feature type="region of interest" description="Disordered" evidence="8">
    <location>
        <begin position="262"/>
        <end position="328"/>
    </location>
</feature>
<dbReference type="Gene3D" id="2.130.10.10">
    <property type="entry name" value="YVTN repeat-like/Quinoprotein amine dehydrogenase"/>
    <property type="match status" value="2"/>
</dbReference>
<accession>A0A1Y2IUE7</accession>
<feature type="compositionally biased region" description="Basic and acidic residues" evidence="8">
    <location>
        <begin position="581"/>
        <end position="590"/>
    </location>
</feature>
<dbReference type="OrthoDB" id="339900at2759"/>
<dbReference type="EMBL" id="KZ084095">
    <property type="protein sequence ID" value="OSD04707.1"/>
    <property type="molecule type" value="Genomic_DNA"/>
</dbReference>
<evidence type="ECO:0000256" key="8">
    <source>
        <dbReference type="SAM" id="MobiDB-lite"/>
    </source>
</evidence>
<proteinExistence type="inferred from homology"/>
<organism evidence="9 10">
    <name type="scientific">Trametes coccinea (strain BRFM310)</name>
    <name type="common">Pycnoporus coccineus</name>
    <dbReference type="NCBI Taxonomy" id="1353009"/>
    <lineage>
        <taxon>Eukaryota</taxon>
        <taxon>Fungi</taxon>
        <taxon>Dikarya</taxon>
        <taxon>Basidiomycota</taxon>
        <taxon>Agaricomycotina</taxon>
        <taxon>Agaricomycetes</taxon>
        <taxon>Polyporales</taxon>
        <taxon>Polyporaceae</taxon>
        <taxon>Trametes</taxon>
    </lineage>
</organism>
<dbReference type="SUPFAM" id="SSF50978">
    <property type="entry name" value="WD40 repeat-like"/>
    <property type="match status" value="1"/>
</dbReference>
<keyword evidence="10" id="KW-1185">Reference proteome</keyword>
<dbReference type="PANTHER" id="PTHR16288">
    <property type="entry name" value="WD40 REPEAT PROTEIN 4"/>
    <property type="match status" value="1"/>
</dbReference>
<protein>
    <submittedName>
        <fullName evidence="9">WD40 repeat-like protein</fullName>
    </submittedName>
</protein>
<reference evidence="9 10" key="1">
    <citation type="journal article" date="2015" name="Biotechnol. Biofuels">
        <title>Enhanced degradation of softwood versus hardwood by the white-rot fungus Pycnoporus coccineus.</title>
        <authorList>
            <person name="Couturier M."/>
            <person name="Navarro D."/>
            <person name="Chevret D."/>
            <person name="Henrissat B."/>
            <person name="Piumi F."/>
            <person name="Ruiz-Duenas F.J."/>
            <person name="Martinez A.T."/>
            <person name="Grigoriev I.V."/>
            <person name="Riley R."/>
            <person name="Lipzen A."/>
            <person name="Berrin J.G."/>
            <person name="Master E.R."/>
            <person name="Rosso M.N."/>
        </authorList>
    </citation>
    <scope>NUCLEOTIDE SEQUENCE [LARGE SCALE GENOMIC DNA]</scope>
    <source>
        <strain evidence="9 10">BRFM310</strain>
    </source>
</reference>
<dbReference type="InterPro" id="IPR036322">
    <property type="entry name" value="WD40_repeat_dom_sf"/>
</dbReference>
<dbReference type="SMART" id="SM00320">
    <property type="entry name" value="WD40"/>
    <property type="match status" value="2"/>
</dbReference>
<evidence type="ECO:0000256" key="2">
    <source>
        <dbReference type="ARBA" id="ARBA00022574"/>
    </source>
</evidence>